<reference evidence="2 3" key="1">
    <citation type="journal article" date="2016" name="Nat. Commun.">
        <title>Thousands of microbial genomes shed light on interconnected biogeochemical processes in an aquifer system.</title>
        <authorList>
            <person name="Anantharaman K."/>
            <person name="Brown C.T."/>
            <person name="Hug L.A."/>
            <person name="Sharon I."/>
            <person name="Castelle C.J."/>
            <person name="Probst A.J."/>
            <person name="Thomas B.C."/>
            <person name="Singh A."/>
            <person name="Wilkins M.J."/>
            <person name="Karaoz U."/>
            <person name="Brodie E.L."/>
            <person name="Williams K.H."/>
            <person name="Hubbard S.S."/>
            <person name="Banfield J.F."/>
        </authorList>
    </citation>
    <scope>NUCLEOTIDE SEQUENCE [LARGE SCALE GENOMIC DNA]</scope>
    <source>
        <strain evidence="3">RIFCSPLOWO2_12_FULL_64_10</strain>
    </source>
</reference>
<organism evidence="2 3">
    <name type="scientific">Handelsmanbacteria sp. (strain RIFCSPLOWO2_12_FULL_64_10)</name>
    <dbReference type="NCBI Taxonomy" id="1817868"/>
    <lineage>
        <taxon>Bacteria</taxon>
        <taxon>Candidatus Handelsmaniibacteriota</taxon>
    </lineage>
</organism>
<feature type="transmembrane region" description="Helical" evidence="1">
    <location>
        <begin position="341"/>
        <end position="366"/>
    </location>
</feature>
<feature type="transmembrane region" description="Helical" evidence="1">
    <location>
        <begin position="62"/>
        <end position="82"/>
    </location>
</feature>
<protein>
    <recommendedName>
        <fullName evidence="4">Glycosyltransferase RgtA/B/C/D-like domain-containing protein</fullName>
    </recommendedName>
</protein>
<dbReference type="Proteomes" id="UP000178606">
    <property type="component" value="Unassembled WGS sequence"/>
</dbReference>
<feature type="transmembrane region" description="Helical" evidence="1">
    <location>
        <begin position="378"/>
        <end position="402"/>
    </location>
</feature>
<evidence type="ECO:0008006" key="4">
    <source>
        <dbReference type="Google" id="ProtNLM"/>
    </source>
</evidence>
<sequence length="437" mass="47512">MTAFPAICGHIAFNIIAGWALLGLCRHERTWAETLSLSVLLGMYAETLSVATLMFLGVPLSVAGLVVLALAGGGAAVALYRGRLRLPRVFIERLRWYEWLLLITVGEKVFFALWQLTRTHVYFDDALTHWSGRARSLFGGVNWSLDPASPFFLAGHVGSLHYPLQTILWRALTARLSGVWDDAIARADGLIFFAVLVSAIWLAVWRFSRVRWLAAGAAFTASAVPLHAWHAAAGYSDIAVEVFAVAALAALLRGEWLLGGVMVAGTAWSKNDGLVLYFPALLIAAGLLQGGRTLRDGGQSVGRFLAGFATLAPWLIFKYAHSLGVSPGQNRLGWHSDAPGLFWNTVMMGPTSGILWVCVFACAIWTGRAMSRDTTGRALLAAFLTSLGGIVFVFGFTDAYAFLKDQTTIHRSMMQFSGVAILIVTYGIWLKLRTEAS</sequence>
<feature type="transmembrane region" description="Helical" evidence="1">
    <location>
        <begin position="94"/>
        <end position="114"/>
    </location>
</feature>
<feature type="transmembrane region" description="Helical" evidence="1">
    <location>
        <begin position="274"/>
        <end position="291"/>
    </location>
</feature>
<name>A0A1F6CDG6_HANXR</name>
<evidence type="ECO:0000313" key="2">
    <source>
        <dbReference type="EMBL" id="OGG47206.1"/>
    </source>
</evidence>
<feature type="transmembrane region" description="Helical" evidence="1">
    <location>
        <begin position="37"/>
        <end position="56"/>
    </location>
</feature>
<evidence type="ECO:0000313" key="3">
    <source>
        <dbReference type="Proteomes" id="UP000178606"/>
    </source>
</evidence>
<comment type="caution">
    <text evidence="2">The sequence shown here is derived from an EMBL/GenBank/DDBJ whole genome shotgun (WGS) entry which is preliminary data.</text>
</comment>
<feature type="transmembrane region" description="Helical" evidence="1">
    <location>
        <begin position="6"/>
        <end position="25"/>
    </location>
</feature>
<gene>
    <name evidence="2" type="ORF">A3F84_14650</name>
</gene>
<dbReference type="AlphaFoldDB" id="A0A1F6CDG6"/>
<feature type="transmembrane region" description="Helical" evidence="1">
    <location>
        <begin position="242"/>
        <end position="268"/>
    </location>
</feature>
<feature type="transmembrane region" description="Helical" evidence="1">
    <location>
        <begin position="184"/>
        <end position="204"/>
    </location>
</feature>
<feature type="transmembrane region" description="Helical" evidence="1">
    <location>
        <begin position="414"/>
        <end position="432"/>
    </location>
</feature>
<keyword evidence="1" id="KW-1133">Transmembrane helix</keyword>
<keyword evidence="1" id="KW-0472">Membrane</keyword>
<evidence type="ECO:0000256" key="1">
    <source>
        <dbReference type="SAM" id="Phobius"/>
    </source>
</evidence>
<dbReference type="EMBL" id="MFKF01000268">
    <property type="protein sequence ID" value="OGG47206.1"/>
    <property type="molecule type" value="Genomic_DNA"/>
</dbReference>
<keyword evidence="1" id="KW-0812">Transmembrane</keyword>
<proteinExistence type="predicted"/>
<accession>A0A1F6CDG6</accession>
<feature type="transmembrane region" description="Helical" evidence="1">
    <location>
        <begin position="210"/>
        <end position="230"/>
    </location>
</feature>